<evidence type="ECO:0000256" key="1">
    <source>
        <dbReference type="ARBA" id="ARBA00008532"/>
    </source>
</evidence>
<name>A0A921YWX8_MANSE</name>
<dbReference type="OrthoDB" id="10016839at2759"/>
<dbReference type="GO" id="GO:0045429">
    <property type="term" value="P:positive regulation of nitric oxide biosynthetic process"/>
    <property type="evidence" value="ECO:0007669"/>
    <property type="project" value="TreeGrafter"/>
</dbReference>
<proteinExistence type="inferred from homology"/>
<evidence type="ECO:0008006" key="5">
    <source>
        <dbReference type="Google" id="ProtNLM"/>
    </source>
</evidence>
<accession>A0A921YWX8</accession>
<sequence length="268" mass="30095">MEFKMHEYTHVLVGKISADFKHNVEDNVDFDDARRQHDCYLRLLRELNVDVIELDFEGSMRENLFLEDMAVICHGIALLPKPKSDISAQNMKLLKKVLKEDLGQTIIDQLDPEASICCSDVLFTGREFFVGISDTTNEAGASAVAEAYPEFPCTPIKVSKGAGNLKKYITVAGPDILCVGASKEAKELLKRMEREANFSYQTLTVPEDEASNCLYINGTLIHRAIEEIPEAFKVFCEKIDFARRSICFSELAKLQMGLSTCCLLVRKP</sequence>
<dbReference type="InterPro" id="IPR033199">
    <property type="entry name" value="DDAH-like"/>
</dbReference>
<reference evidence="3" key="2">
    <citation type="submission" date="2020-12" db="EMBL/GenBank/DDBJ databases">
        <authorList>
            <person name="Kanost M."/>
        </authorList>
    </citation>
    <scope>NUCLEOTIDE SEQUENCE</scope>
</reference>
<protein>
    <recommendedName>
        <fullName evidence="5">Dimethylargininase</fullName>
    </recommendedName>
</protein>
<keyword evidence="4" id="KW-1185">Reference proteome</keyword>
<dbReference type="GO" id="GO:0016597">
    <property type="term" value="F:amino acid binding"/>
    <property type="evidence" value="ECO:0007669"/>
    <property type="project" value="TreeGrafter"/>
</dbReference>
<evidence type="ECO:0000313" key="4">
    <source>
        <dbReference type="Proteomes" id="UP000791440"/>
    </source>
</evidence>
<organism evidence="3 4">
    <name type="scientific">Manduca sexta</name>
    <name type="common">Tobacco hawkmoth</name>
    <name type="synonym">Tobacco hornworm</name>
    <dbReference type="NCBI Taxonomy" id="7130"/>
    <lineage>
        <taxon>Eukaryota</taxon>
        <taxon>Metazoa</taxon>
        <taxon>Ecdysozoa</taxon>
        <taxon>Arthropoda</taxon>
        <taxon>Hexapoda</taxon>
        <taxon>Insecta</taxon>
        <taxon>Pterygota</taxon>
        <taxon>Neoptera</taxon>
        <taxon>Endopterygota</taxon>
        <taxon>Lepidoptera</taxon>
        <taxon>Glossata</taxon>
        <taxon>Ditrysia</taxon>
        <taxon>Bombycoidea</taxon>
        <taxon>Sphingidae</taxon>
        <taxon>Sphinginae</taxon>
        <taxon>Sphingini</taxon>
        <taxon>Manduca</taxon>
    </lineage>
</organism>
<dbReference type="EMBL" id="JH668333">
    <property type="protein sequence ID" value="KAG6446530.1"/>
    <property type="molecule type" value="Genomic_DNA"/>
</dbReference>
<comment type="caution">
    <text evidence="3">The sequence shown here is derived from an EMBL/GenBank/DDBJ whole genome shotgun (WGS) entry which is preliminary data.</text>
</comment>
<evidence type="ECO:0000313" key="3">
    <source>
        <dbReference type="EMBL" id="KAG6446530.1"/>
    </source>
</evidence>
<reference evidence="3" key="1">
    <citation type="journal article" date="2016" name="Insect Biochem. Mol. Biol.">
        <title>Multifaceted biological insights from a draft genome sequence of the tobacco hornworm moth, Manduca sexta.</title>
        <authorList>
            <person name="Kanost M.R."/>
            <person name="Arrese E.L."/>
            <person name="Cao X."/>
            <person name="Chen Y.R."/>
            <person name="Chellapilla S."/>
            <person name="Goldsmith M.R."/>
            <person name="Grosse-Wilde E."/>
            <person name="Heckel D.G."/>
            <person name="Herndon N."/>
            <person name="Jiang H."/>
            <person name="Papanicolaou A."/>
            <person name="Qu J."/>
            <person name="Soulages J.L."/>
            <person name="Vogel H."/>
            <person name="Walters J."/>
            <person name="Waterhouse R.M."/>
            <person name="Ahn S.J."/>
            <person name="Almeida F.C."/>
            <person name="An C."/>
            <person name="Aqrawi P."/>
            <person name="Bretschneider A."/>
            <person name="Bryant W.B."/>
            <person name="Bucks S."/>
            <person name="Chao H."/>
            <person name="Chevignon G."/>
            <person name="Christen J.M."/>
            <person name="Clarke D.F."/>
            <person name="Dittmer N.T."/>
            <person name="Ferguson L.C.F."/>
            <person name="Garavelou S."/>
            <person name="Gordon K.H.J."/>
            <person name="Gunaratna R.T."/>
            <person name="Han Y."/>
            <person name="Hauser F."/>
            <person name="He Y."/>
            <person name="Heidel-Fischer H."/>
            <person name="Hirsh A."/>
            <person name="Hu Y."/>
            <person name="Jiang H."/>
            <person name="Kalra D."/>
            <person name="Klinner C."/>
            <person name="Konig C."/>
            <person name="Kovar C."/>
            <person name="Kroll A.R."/>
            <person name="Kuwar S.S."/>
            <person name="Lee S.L."/>
            <person name="Lehman R."/>
            <person name="Li K."/>
            <person name="Li Z."/>
            <person name="Liang H."/>
            <person name="Lovelace S."/>
            <person name="Lu Z."/>
            <person name="Mansfield J.H."/>
            <person name="McCulloch K.J."/>
            <person name="Mathew T."/>
            <person name="Morton B."/>
            <person name="Muzny D.M."/>
            <person name="Neunemann D."/>
            <person name="Ongeri F."/>
            <person name="Pauchet Y."/>
            <person name="Pu L.L."/>
            <person name="Pyrousis I."/>
            <person name="Rao X.J."/>
            <person name="Redding A."/>
            <person name="Roesel C."/>
            <person name="Sanchez-Gracia A."/>
            <person name="Schaack S."/>
            <person name="Shukla A."/>
            <person name="Tetreau G."/>
            <person name="Wang Y."/>
            <person name="Xiong G.H."/>
            <person name="Traut W."/>
            <person name="Walsh T.K."/>
            <person name="Worley K.C."/>
            <person name="Wu D."/>
            <person name="Wu W."/>
            <person name="Wu Y.Q."/>
            <person name="Zhang X."/>
            <person name="Zou Z."/>
            <person name="Zucker H."/>
            <person name="Briscoe A.D."/>
            <person name="Burmester T."/>
            <person name="Clem R.J."/>
            <person name="Feyereisen R."/>
            <person name="Grimmelikhuijzen C.J.P."/>
            <person name="Hamodrakas S.J."/>
            <person name="Hansson B.S."/>
            <person name="Huguet E."/>
            <person name="Jermiin L.S."/>
            <person name="Lan Q."/>
            <person name="Lehman H.K."/>
            <person name="Lorenzen M."/>
            <person name="Merzendorfer H."/>
            <person name="Michalopoulos I."/>
            <person name="Morton D.B."/>
            <person name="Muthukrishnan S."/>
            <person name="Oakeshott J.G."/>
            <person name="Palmer W."/>
            <person name="Park Y."/>
            <person name="Passarelli A.L."/>
            <person name="Rozas J."/>
            <person name="Schwartz L.M."/>
            <person name="Smith W."/>
            <person name="Southgate A."/>
            <person name="Vilcinskas A."/>
            <person name="Vogt R."/>
            <person name="Wang P."/>
            <person name="Werren J."/>
            <person name="Yu X.Q."/>
            <person name="Zhou J.J."/>
            <person name="Brown S.J."/>
            <person name="Scherer S.E."/>
            <person name="Richards S."/>
            <person name="Blissard G.W."/>
        </authorList>
    </citation>
    <scope>NUCLEOTIDE SEQUENCE</scope>
</reference>
<dbReference type="SUPFAM" id="SSF55909">
    <property type="entry name" value="Pentein"/>
    <property type="match status" value="1"/>
</dbReference>
<comment type="similarity">
    <text evidence="1">Belongs to the DDAH family.</text>
</comment>
<dbReference type="GO" id="GO:0016403">
    <property type="term" value="F:dimethylargininase activity"/>
    <property type="evidence" value="ECO:0007669"/>
    <property type="project" value="TreeGrafter"/>
</dbReference>
<dbReference type="PANTHER" id="PTHR12737:SF9">
    <property type="entry name" value="DIMETHYLARGININASE"/>
    <property type="match status" value="1"/>
</dbReference>
<dbReference type="AlphaFoldDB" id="A0A921YWX8"/>
<dbReference type="PANTHER" id="PTHR12737">
    <property type="entry name" value="DIMETHYLARGININE DIMETHYLAMINOHYDROLASE"/>
    <property type="match status" value="1"/>
</dbReference>
<dbReference type="GO" id="GO:0006525">
    <property type="term" value="P:arginine metabolic process"/>
    <property type="evidence" value="ECO:0007669"/>
    <property type="project" value="TreeGrafter"/>
</dbReference>
<dbReference type="GO" id="GO:0000052">
    <property type="term" value="P:citrulline metabolic process"/>
    <property type="evidence" value="ECO:0007669"/>
    <property type="project" value="TreeGrafter"/>
</dbReference>
<dbReference type="Proteomes" id="UP000791440">
    <property type="component" value="Unassembled WGS sequence"/>
</dbReference>
<gene>
    <name evidence="3" type="ORF">O3G_MSEX004504</name>
</gene>
<keyword evidence="2" id="KW-0378">Hydrolase</keyword>
<dbReference type="Gene3D" id="3.75.10.10">
    <property type="entry name" value="L-arginine/glycine Amidinotransferase, Chain A"/>
    <property type="match status" value="1"/>
</dbReference>
<evidence type="ECO:0000256" key="2">
    <source>
        <dbReference type="ARBA" id="ARBA00022801"/>
    </source>
</evidence>
<dbReference type="FunFam" id="3.75.10.10:FF:000004">
    <property type="entry name" value="N(G),N(G)-dimethylarginine dimethylaminohydrolase 1"/>
    <property type="match status" value="1"/>
</dbReference>